<comment type="caution">
    <text evidence="7">The sequence shown here is derived from an EMBL/GenBank/DDBJ whole genome shotgun (WGS) entry which is preliminary data.</text>
</comment>
<comment type="subcellular location">
    <subcellularLocation>
        <location evidence="1">Secreted</location>
    </subcellularLocation>
</comment>
<evidence type="ECO:0000259" key="6">
    <source>
        <dbReference type="Pfam" id="PF12256"/>
    </source>
</evidence>
<feature type="domain" description="Insecticide toxin TcdB middle/N-terminal" evidence="6">
    <location>
        <begin position="1507"/>
        <end position="1631"/>
    </location>
</feature>
<evidence type="ECO:0000256" key="5">
    <source>
        <dbReference type="SAM" id="SignalP"/>
    </source>
</evidence>
<proteinExistence type="predicted"/>
<evidence type="ECO:0000313" key="8">
    <source>
        <dbReference type="Proteomes" id="UP001589890"/>
    </source>
</evidence>
<protein>
    <submittedName>
        <fullName evidence="7">SpvB/TcaC N-terminal domain-containing protein</fullName>
    </submittedName>
</protein>
<dbReference type="InterPro" id="IPR022385">
    <property type="entry name" value="Rhs_assc_core"/>
</dbReference>
<evidence type="ECO:0000256" key="3">
    <source>
        <dbReference type="ARBA" id="ARBA00023026"/>
    </source>
</evidence>
<dbReference type="RefSeq" id="WP_380044017.1">
    <property type="nucleotide sequence ID" value="NZ_JBHLTC010000005.1"/>
</dbReference>
<dbReference type="NCBIfam" id="TIGR01643">
    <property type="entry name" value="YD_repeat_2x"/>
    <property type="match status" value="1"/>
</dbReference>
<dbReference type="PANTHER" id="PTHR32305:SF15">
    <property type="entry name" value="PROTEIN RHSA-RELATED"/>
    <property type="match status" value="1"/>
</dbReference>
<feature type="signal peptide" evidence="5">
    <location>
        <begin position="1"/>
        <end position="18"/>
    </location>
</feature>
<keyword evidence="5" id="KW-0732">Signal</keyword>
<sequence>MVVLALLGSVLRPSIAPAARISTLPPALGCTAPAAAGPPAAPKATPYTKFVDPKQPGRIAVAHEDSKLLLGPDSVAAPVTISVTALAENELHDLAPGMENVTKGPRRGYKFTPHPFKFERKVELTLPYDAAAVGTATDDLYTFYYDDQRGCWRPLERVRVDTVNNVVVSLTDHFTDMINATVVVPDHPDGASFDPTQIKDIQAADPSSGVNLIEPPAPANSGEARMTYPLEVPPGRSGLTPKLGVSYSSSAANGWLGAGWDLPLQAITVETRWGVPRYSDSLETETYVMAGEQLTPVSHRTAPGARTAEKVFHTRSEAGFARIVRHGSSPEGYSWEVTDKAGVRWLYGGTPGSTLADDSGNGFLWALREVRDRHGNTMRYHHARVDDPGVAAGGTVPGRDLYLQRITYTGSGDTEGPYSVTFVRDRELGEPRRKDVGINARGGFKRVTADLLRRVDVQLSGALIRRYELDYQTGAFEKTLLKSVSQFDEDGRLFNTHKFEYFDDIRDAEGRYQAFGKIDWTSPDDNVRNGTVDAIRDGAGESGAINGSKSSGGGGHLYVGFGTGPTKSNSVGVKAGFSRGEDDGLLALTDVDGDDLPDKVYKNGGISYRKNLSKPGGEPRFAAQAKPLGNLPGIMSGQSDTLTLGVEGYLGGVAAQLDYVSTTSTTDRYFTDVNGDGITDLVNGGGVLFGRVGPDGVPVYGLAADTPAPIGSAQVDPNGLLGDFAAERDRRNDSFPLVDSVRRWVAPFDGTVAVTGATKLLPADPGARFAHPDGVRVAIQHENSELWSQTIPANDFAAHTPTGVDTIEVTRGQRLYFRVGSRDDGSADRVSWDPVVSYVGAPATTDVNGLTTHRYQASRDFTLGGRKSEVTAPVNGTLHLGGTFTKSGPTTDDVTVLVTRNGTPVFQQTIAGADTGTVTIDQDVAVTSGQKLSWRIKTDSPIDQAKVSWTPTAHYTVAEGIDRLFDENGRPLVKIDPPYDADMYPGNDLTAAQASYPVSSDGTLSVQPRLTFDFGGAAYDSTVVFTVKSRTGLKAKKVIEITDGQLPDPATLRLDVAATAGEELFFDFSTRDRKLRPFLGSQSVTVDGTAAPSAFHRSVEEGAFAQPYRGWAAIGYNANRDRATQPIRQTDLVVDESFRDQLPDDVDPQRDQAAFTANPRITPPKVMVFAPSPADNRWASGQTSWIAKDSVSSSRLGGQSIDLPTAADLTGVVAPPRVARSQQISLTGSAGGPIGSVGGSIATGDSTGELDYLDLNGDKFPDVVGSGGIQYSDPIGTLGGTRGNLPDGSVRRSHNVTGNANAGSAARTLSTGRGHAAPPGDGTANTSETGNDMPPLGIGGNLGTGTSDSRFDLLDINGDELPDRVYENGRAALNLGYRFAAAEPWPGGALNDGKSSNAGINIGFNTDFYGLAGGASFNQGNSNSAGTLQDVNGDGLADRVFDGNPIRVALNTGNSFAAAQPFLGSLSGINADANAKLGGGVYFTIPICFLVGCIIINPGADVFTGASRAERALRDLNGDGYADHLASSNDGQLTVAQNRTGRTNLLKSVSRPLGSRIDLDYTRDGNTYGQPHSRWVLSKVAVHDGHAGDGPDVQLSTYSYSGGNYSRLEREFFGYRTVVERHHDTAAGNATFSAVTRDYRTDSYYTRGLLERERVSDGQGRPFTETEHGYQLRDVATGAVANGNSTTATVFAQLVRTDQRWFEGQAQPGKSTYQEMSYDEFGNLARQIDHGEAGTADDVDTRTSYSRCLDNHIVGTATLLEVRGGAGTLMRKRESTIDCATGNLTQHRAVLADGSAAVTDLTYFANGNIASVTSPGNLRGQRYRLDYTYETTAGTHVNSITDSFGYRSTMTHNLKYGLVETTTDVNNQLLRQLYDKVGRVDSVAGPHEIGEGRLSIDFEYHPEAPVPYAVTRHVDRQADGSVKPDTIDTVTFTDGLKRVLQTKKDAAVHTGPDSQPADVMTVSGRTIFDAFGRTAQQFFQVTEPKGAANTTFNPAFDTEQPTKKTYDVLDRSTRETLPDGTASTTAYGFGADRAGTQQFEVVATDAEGNVTRTFADTRKQTTAVKKSNPAGNQPAIWTSYGYDPLGQITRVQDDKNNVTTSAYDNFGRRTVLDSPDSGRTVTSYDLAGNTTRRVTAKLAAVGKAVEYDYDFNRLAGVRYPLFTDNNITYTYGPPGAPNNGASRVTAISDAAGTVAREYGPLGEVVTETRTVPGQGSHTQVFTTKYTYDTWNRVLKLTFPDGEVLSYRYNSGGLVDAATGVKAGSTYQYLKRLDYDKFDQRVLLDVGNGTRTTYSYNAADRRLANLQSKLAQGYVFQNYNYDYDNVGNITSLVNDTAPPDGPEVGRQVGGPSQQTFEYDDLYQLTHAAGSYTSRGPKTDKYTLELTYDSIHNLTGKDQFHELITNGNSVTQHKTTYDYGYTYASGRPHAASVLGPHSLQYDANGNQISRDQKPRPRRQLIWDEDNRLACTHENVQNKVLPQDPTSCDNPGGAPDVRFAYDDRGNRVIKDSSQTHVYPNHNYSTVGNKAYKHVFIGETKIVTKFVEPDQRYEDRQFYSHGDHLASTGFVTDVSGGMSEHLNYFPGGETWVEEHPNQPVPHQYTGKEIDPETGLYYYGARYYDPRTNVWQSPDEALESYLDGSPNSGVYASANLAAYTYANNNPIRLTDPDGNWVHIAVGAGIGALVGAGIEGYRQYKSGEGFSPLRLGGAALGGAVAGGVGAATLGASAGGAAIGGSVLARTTATVAGGSASGAISGAAGGATEALVTGGDVGGKALEGAAVGAVTGPLGAVAGKVAGGLSVHARTGAYSTVRGHHPVAQASMRNAANYDAGAALAVPDRVLRQLGVPHMGRGSISAFQNTHYSAWRKANPGVAPTWETVRQIETKAMASAGMDPALARSIVNRAIRDLEARGVTTPTRIPWRDP</sequence>
<dbReference type="EMBL" id="JBHLTC010000005">
    <property type="protein sequence ID" value="MFC0623315.1"/>
    <property type="molecule type" value="Genomic_DNA"/>
</dbReference>
<dbReference type="InterPro" id="IPR003284">
    <property type="entry name" value="Sal_SpvB"/>
</dbReference>
<feature type="chain" id="PRO_5046948745" evidence="5">
    <location>
        <begin position="19"/>
        <end position="2923"/>
    </location>
</feature>
<gene>
    <name evidence="7" type="ORF">ACFFGN_04530</name>
</gene>
<evidence type="ECO:0000256" key="2">
    <source>
        <dbReference type="ARBA" id="ARBA00022525"/>
    </source>
</evidence>
<dbReference type="InterPro" id="IPR006530">
    <property type="entry name" value="YD"/>
</dbReference>
<dbReference type="Pfam" id="PF03534">
    <property type="entry name" value="SpvB"/>
    <property type="match status" value="1"/>
</dbReference>
<dbReference type="InterPro" id="IPR050708">
    <property type="entry name" value="T6SS_VgrG/RHS"/>
</dbReference>
<name>A0ABV6QF93_9ACTN</name>
<keyword evidence="3" id="KW-0843">Virulence</keyword>
<feature type="compositionally biased region" description="Polar residues" evidence="4">
    <location>
        <begin position="1295"/>
        <end position="1311"/>
    </location>
</feature>
<dbReference type="Pfam" id="PF12256">
    <property type="entry name" value="TcdB_toxin_midN"/>
    <property type="match status" value="1"/>
</dbReference>
<evidence type="ECO:0000256" key="1">
    <source>
        <dbReference type="ARBA" id="ARBA00004613"/>
    </source>
</evidence>
<dbReference type="Gene3D" id="2.180.10.10">
    <property type="entry name" value="RHS repeat-associated core"/>
    <property type="match status" value="1"/>
</dbReference>
<dbReference type="Proteomes" id="UP001589890">
    <property type="component" value="Unassembled WGS sequence"/>
</dbReference>
<dbReference type="PANTHER" id="PTHR32305">
    <property type="match status" value="1"/>
</dbReference>
<accession>A0ABV6QF93</accession>
<evidence type="ECO:0000256" key="4">
    <source>
        <dbReference type="SAM" id="MobiDB-lite"/>
    </source>
</evidence>
<reference evidence="7 8" key="1">
    <citation type="submission" date="2024-09" db="EMBL/GenBank/DDBJ databases">
        <authorList>
            <person name="Sun Q."/>
            <person name="Mori K."/>
        </authorList>
    </citation>
    <scope>NUCLEOTIDE SEQUENCE [LARGE SCALE GENOMIC DNA]</scope>
    <source>
        <strain evidence="7 8">CGMCC 1.15906</strain>
    </source>
</reference>
<organism evidence="7 8">
    <name type="scientific">Kribbella deserti</name>
    <dbReference type="NCBI Taxonomy" id="1926257"/>
    <lineage>
        <taxon>Bacteria</taxon>
        <taxon>Bacillati</taxon>
        <taxon>Actinomycetota</taxon>
        <taxon>Actinomycetes</taxon>
        <taxon>Propionibacteriales</taxon>
        <taxon>Kribbellaceae</taxon>
        <taxon>Kribbella</taxon>
    </lineage>
</organism>
<keyword evidence="2" id="KW-0964">Secreted</keyword>
<dbReference type="NCBIfam" id="TIGR03696">
    <property type="entry name" value="Rhs_assc_core"/>
    <property type="match status" value="1"/>
</dbReference>
<feature type="region of interest" description="Disordered" evidence="4">
    <location>
        <begin position="1295"/>
        <end position="1332"/>
    </location>
</feature>
<keyword evidence="8" id="KW-1185">Reference proteome</keyword>
<dbReference type="InterPro" id="IPR022045">
    <property type="entry name" value="TcdB_toxin_mid/N"/>
</dbReference>
<evidence type="ECO:0000313" key="7">
    <source>
        <dbReference type="EMBL" id="MFC0623315.1"/>
    </source>
</evidence>